<gene>
    <name evidence="2" type="ORF">ACFPCV_14430</name>
</gene>
<accession>A0ABV9S5C3</accession>
<dbReference type="InterPro" id="IPR019277">
    <property type="entry name" value="DUF2304"/>
</dbReference>
<evidence type="ECO:0000313" key="3">
    <source>
        <dbReference type="Proteomes" id="UP001595859"/>
    </source>
</evidence>
<keyword evidence="3" id="KW-1185">Reference proteome</keyword>
<name>A0ABV9S5C3_9PSEU</name>
<dbReference type="EMBL" id="JBHSIS010000006">
    <property type="protein sequence ID" value="MFC4854701.1"/>
    <property type="molecule type" value="Genomic_DNA"/>
</dbReference>
<dbReference type="Proteomes" id="UP001595859">
    <property type="component" value="Unassembled WGS sequence"/>
</dbReference>
<dbReference type="Pfam" id="PF10066">
    <property type="entry name" value="DUF2304"/>
    <property type="match status" value="1"/>
</dbReference>
<keyword evidence="1" id="KW-0812">Transmembrane</keyword>
<keyword evidence="1" id="KW-0472">Membrane</keyword>
<sequence length="123" mass="13087">MVIQFLLILAVLIVLVSFLRHHGTTLAGAGVKIGFALFMVFGVLAVLLPSEVSRLAQIIGVGRGTDLVLYGMVVAFAFATINTYLRFKELELRYARLARAIAIGNAEPPAAPADGESSEAQVS</sequence>
<reference evidence="3" key="1">
    <citation type="journal article" date="2019" name="Int. J. Syst. Evol. Microbiol.">
        <title>The Global Catalogue of Microorganisms (GCM) 10K type strain sequencing project: providing services to taxonomists for standard genome sequencing and annotation.</title>
        <authorList>
            <consortium name="The Broad Institute Genomics Platform"/>
            <consortium name="The Broad Institute Genome Sequencing Center for Infectious Disease"/>
            <person name="Wu L."/>
            <person name="Ma J."/>
        </authorList>
    </citation>
    <scope>NUCLEOTIDE SEQUENCE [LARGE SCALE GENOMIC DNA]</scope>
    <source>
        <strain evidence="3">ZS-22-S1</strain>
    </source>
</reference>
<dbReference type="RefSeq" id="WP_378056629.1">
    <property type="nucleotide sequence ID" value="NZ_JBHSIS010000006.1"/>
</dbReference>
<evidence type="ECO:0000256" key="1">
    <source>
        <dbReference type="SAM" id="Phobius"/>
    </source>
</evidence>
<feature type="transmembrane region" description="Helical" evidence="1">
    <location>
        <begin position="68"/>
        <end position="87"/>
    </location>
</feature>
<proteinExistence type="predicted"/>
<comment type="caution">
    <text evidence="2">The sequence shown here is derived from an EMBL/GenBank/DDBJ whole genome shotgun (WGS) entry which is preliminary data.</text>
</comment>
<protein>
    <submittedName>
        <fullName evidence="2">DUF2304 domain-containing protein</fullName>
    </submittedName>
</protein>
<evidence type="ECO:0000313" key="2">
    <source>
        <dbReference type="EMBL" id="MFC4854701.1"/>
    </source>
</evidence>
<keyword evidence="1" id="KW-1133">Transmembrane helix</keyword>
<feature type="transmembrane region" description="Helical" evidence="1">
    <location>
        <begin position="30"/>
        <end position="48"/>
    </location>
</feature>
<organism evidence="2 3">
    <name type="scientific">Actinophytocola glycyrrhizae</name>
    <dbReference type="NCBI Taxonomy" id="2044873"/>
    <lineage>
        <taxon>Bacteria</taxon>
        <taxon>Bacillati</taxon>
        <taxon>Actinomycetota</taxon>
        <taxon>Actinomycetes</taxon>
        <taxon>Pseudonocardiales</taxon>
        <taxon>Pseudonocardiaceae</taxon>
    </lineage>
</organism>